<organism evidence="7 8">
    <name type="scientific">Paenibacillus aceti</name>
    <dbReference type="NCBI Taxonomy" id="1820010"/>
    <lineage>
        <taxon>Bacteria</taxon>
        <taxon>Bacillati</taxon>
        <taxon>Bacillota</taxon>
        <taxon>Bacilli</taxon>
        <taxon>Bacillales</taxon>
        <taxon>Paenibacillaceae</taxon>
        <taxon>Paenibacillus</taxon>
    </lineage>
</organism>
<protein>
    <recommendedName>
        <fullName evidence="6">NlpC/P60 domain-containing protein</fullName>
    </recommendedName>
</protein>
<dbReference type="Proteomes" id="UP000608420">
    <property type="component" value="Unassembled WGS sequence"/>
</dbReference>
<dbReference type="InterPro" id="IPR038765">
    <property type="entry name" value="Papain-like_cys_pep_sf"/>
</dbReference>
<dbReference type="InterPro" id="IPR036582">
    <property type="entry name" value="Mao_N_sf"/>
</dbReference>
<evidence type="ECO:0000313" key="7">
    <source>
        <dbReference type="EMBL" id="GGG12001.1"/>
    </source>
</evidence>
<dbReference type="PANTHER" id="PTHR47053:SF1">
    <property type="entry name" value="MUREIN DD-ENDOPEPTIDASE MEPH-RELATED"/>
    <property type="match status" value="1"/>
</dbReference>
<accession>A0ABQ1W2X7</accession>
<feature type="signal peptide" evidence="5">
    <location>
        <begin position="1"/>
        <end position="27"/>
    </location>
</feature>
<evidence type="ECO:0000313" key="8">
    <source>
        <dbReference type="Proteomes" id="UP000608420"/>
    </source>
</evidence>
<keyword evidence="2" id="KW-0645">Protease</keyword>
<gene>
    <name evidence="7" type="ORF">GCM10010913_37290</name>
</gene>
<feature type="domain" description="NlpC/P60" evidence="6">
    <location>
        <begin position="178"/>
        <end position="307"/>
    </location>
</feature>
<keyword evidence="5" id="KW-0732">Signal</keyword>
<reference evidence="8" key="1">
    <citation type="journal article" date="2019" name="Int. J. Syst. Evol. Microbiol.">
        <title>The Global Catalogue of Microorganisms (GCM) 10K type strain sequencing project: providing services to taxonomists for standard genome sequencing and annotation.</title>
        <authorList>
            <consortium name="The Broad Institute Genomics Platform"/>
            <consortium name="The Broad Institute Genome Sequencing Center for Infectious Disease"/>
            <person name="Wu L."/>
            <person name="Ma J."/>
        </authorList>
    </citation>
    <scope>NUCLEOTIDE SEQUENCE [LARGE SCALE GENOMIC DNA]</scope>
    <source>
        <strain evidence="8">CGMCC 1.15420</strain>
    </source>
</reference>
<dbReference type="SUPFAM" id="SSF54001">
    <property type="entry name" value="Cysteine proteinases"/>
    <property type="match status" value="1"/>
</dbReference>
<name>A0ABQ1W2X7_9BACL</name>
<dbReference type="Gene3D" id="3.90.1720.10">
    <property type="entry name" value="endopeptidase domain like (from Nostoc punctiforme)"/>
    <property type="match status" value="1"/>
</dbReference>
<dbReference type="InterPro" id="IPR000064">
    <property type="entry name" value="NLP_P60_dom"/>
</dbReference>
<evidence type="ECO:0000256" key="2">
    <source>
        <dbReference type="ARBA" id="ARBA00022670"/>
    </source>
</evidence>
<dbReference type="EMBL" id="BMIW01000033">
    <property type="protein sequence ID" value="GGG12001.1"/>
    <property type="molecule type" value="Genomic_DNA"/>
</dbReference>
<evidence type="ECO:0000259" key="6">
    <source>
        <dbReference type="PROSITE" id="PS51935"/>
    </source>
</evidence>
<dbReference type="RefSeq" id="WP_120461148.1">
    <property type="nucleotide sequence ID" value="NZ_BMIW01000033.1"/>
</dbReference>
<dbReference type="Pfam" id="PF00877">
    <property type="entry name" value="NLPC_P60"/>
    <property type="match status" value="1"/>
</dbReference>
<dbReference type="SUPFAM" id="SSF55383">
    <property type="entry name" value="Copper amine oxidase, domain N"/>
    <property type="match status" value="1"/>
</dbReference>
<evidence type="ECO:0000256" key="5">
    <source>
        <dbReference type="SAM" id="SignalP"/>
    </source>
</evidence>
<dbReference type="PANTHER" id="PTHR47053">
    <property type="entry name" value="MUREIN DD-ENDOPEPTIDASE MEPH-RELATED"/>
    <property type="match status" value="1"/>
</dbReference>
<dbReference type="InterPro" id="IPR051202">
    <property type="entry name" value="Peptidase_C40"/>
</dbReference>
<proteinExistence type="inferred from homology"/>
<comment type="caution">
    <text evidence="7">The sequence shown here is derived from an EMBL/GenBank/DDBJ whole genome shotgun (WGS) entry which is preliminary data.</text>
</comment>
<dbReference type="Pfam" id="PF07833">
    <property type="entry name" value="Cu_amine_oxidN1"/>
    <property type="match status" value="1"/>
</dbReference>
<dbReference type="PROSITE" id="PS51935">
    <property type="entry name" value="NLPC_P60"/>
    <property type="match status" value="1"/>
</dbReference>
<sequence>MKRSISQKMMLSAAILLLLTASIGCLRQPAGPKASSVQDHGANEHRIQADLVKDTNGIHWIPLQQVAKDLGLRMQETDGKIKLGYTDVMYELEADHDQAQSYGETVSLPNAPIRQDGKIYVTAKSLAKLLGTNVRTDGQDGRYVKLGALGNDASRLHSSNAENTEPERFNRVNILSISENKDELISYAKRFMGVPYEFGAKPYEQSKTFDCSSFTQHVFKQFGESLPRLAREQAQRGSSVSRSQLQPGDLLFFSVPGRFESDKIVGHVGIYIGNGEMIHTWGDPGVQISSVDQGYWKEHLLSMRRIS</sequence>
<evidence type="ECO:0000256" key="4">
    <source>
        <dbReference type="ARBA" id="ARBA00022807"/>
    </source>
</evidence>
<evidence type="ECO:0000256" key="1">
    <source>
        <dbReference type="ARBA" id="ARBA00007074"/>
    </source>
</evidence>
<comment type="similarity">
    <text evidence="1">Belongs to the peptidase C40 family.</text>
</comment>
<keyword evidence="3" id="KW-0378">Hydrolase</keyword>
<dbReference type="PROSITE" id="PS51257">
    <property type="entry name" value="PROKAR_LIPOPROTEIN"/>
    <property type="match status" value="1"/>
</dbReference>
<keyword evidence="8" id="KW-1185">Reference proteome</keyword>
<feature type="chain" id="PRO_5045393980" description="NlpC/P60 domain-containing protein" evidence="5">
    <location>
        <begin position="28"/>
        <end position="307"/>
    </location>
</feature>
<dbReference type="InterPro" id="IPR012854">
    <property type="entry name" value="Cu_amine_oxidase-like_N"/>
</dbReference>
<keyword evidence="4" id="KW-0788">Thiol protease</keyword>
<evidence type="ECO:0000256" key="3">
    <source>
        <dbReference type="ARBA" id="ARBA00022801"/>
    </source>
</evidence>